<feature type="domain" description="AB hydrolase-1" evidence="1">
    <location>
        <begin position="17"/>
        <end position="100"/>
    </location>
</feature>
<evidence type="ECO:0000313" key="2">
    <source>
        <dbReference type="EMBL" id="KAL1609412.1"/>
    </source>
</evidence>
<name>A0ABR3RYH6_9PLEO</name>
<dbReference type="Proteomes" id="UP001521222">
    <property type="component" value="Unassembled WGS sequence"/>
</dbReference>
<evidence type="ECO:0000313" key="3">
    <source>
        <dbReference type="Proteomes" id="UP001521222"/>
    </source>
</evidence>
<dbReference type="InterPro" id="IPR000073">
    <property type="entry name" value="AB_hydrolase_1"/>
</dbReference>
<dbReference type="SUPFAM" id="SSF53474">
    <property type="entry name" value="alpha/beta-Hydrolases"/>
    <property type="match status" value="1"/>
</dbReference>
<dbReference type="InterPro" id="IPR029058">
    <property type="entry name" value="AB_hydrolase_fold"/>
</dbReference>
<sequence length="117" mass="12102">MPYAYAPFTSKLESLGYTIFAKTLPAVENPDPPKNLAEDIAAVHSLLDEAIGDGNDVVVVAHSWGGIVAGSALAGYSVKEREASGQKDGVVRALYIAAFIVDQGVSLLDCVGGDAPP</sequence>
<dbReference type="PANTHER" id="PTHR37017">
    <property type="entry name" value="AB HYDROLASE-1 DOMAIN-CONTAINING PROTEIN-RELATED"/>
    <property type="match status" value="1"/>
</dbReference>
<dbReference type="Gene3D" id="3.40.50.1820">
    <property type="entry name" value="alpha/beta hydrolase"/>
    <property type="match status" value="1"/>
</dbReference>
<evidence type="ECO:0000259" key="1">
    <source>
        <dbReference type="Pfam" id="PF12697"/>
    </source>
</evidence>
<accession>A0ABR3RYH6</accession>
<proteinExistence type="predicted"/>
<organism evidence="2 3">
    <name type="scientific">Nothophoma quercina</name>
    <dbReference type="NCBI Taxonomy" id="749835"/>
    <lineage>
        <taxon>Eukaryota</taxon>
        <taxon>Fungi</taxon>
        <taxon>Dikarya</taxon>
        <taxon>Ascomycota</taxon>
        <taxon>Pezizomycotina</taxon>
        <taxon>Dothideomycetes</taxon>
        <taxon>Pleosporomycetidae</taxon>
        <taxon>Pleosporales</taxon>
        <taxon>Pleosporineae</taxon>
        <taxon>Didymellaceae</taxon>
        <taxon>Nothophoma</taxon>
    </lineage>
</organism>
<gene>
    <name evidence="2" type="ORF">SLS59_001778</name>
</gene>
<dbReference type="PANTHER" id="PTHR37017:SF11">
    <property type="entry name" value="ESTERASE_LIPASE_THIOESTERASE DOMAIN-CONTAINING PROTEIN"/>
    <property type="match status" value="1"/>
</dbReference>
<dbReference type="Pfam" id="PF12697">
    <property type="entry name" value="Abhydrolase_6"/>
    <property type="match status" value="1"/>
</dbReference>
<dbReference type="EMBL" id="JAKIXB020000004">
    <property type="protein sequence ID" value="KAL1609412.1"/>
    <property type="molecule type" value="Genomic_DNA"/>
</dbReference>
<comment type="caution">
    <text evidence="2">The sequence shown here is derived from an EMBL/GenBank/DDBJ whole genome shotgun (WGS) entry which is preliminary data.</text>
</comment>
<dbReference type="InterPro" id="IPR052897">
    <property type="entry name" value="Sec-Metab_Biosynth_Hydrolase"/>
</dbReference>
<reference evidence="2 3" key="1">
    <citation type="submission" date="2024-02" db="EMBL/GenBank/DDBJ databases">
        <title>De novo assembly and annotation of 12 fungi associated with fruit tree decline syndrome in Ontario, Canada.</title>
        <authorList>
            <person name="Sulman M."/>
            <person name="Ellouze W."/>
            <person name="Ilyukhin E."/>
        </authorList>
    </citation>
    <scope>NUCLEOTIDE SEQUENCE [LARGE SCALE GENOMIC DNA]</scope>
    <source>
        <strain evidence="2 3">M97-236</strain>
    </source>
</reference>
<keyword evidence="3" id="KW-1185">Reference proteome</keyword>
<protein>
    <recommendedName>
        <fullName evidence="1">AB hydrolase-1 domain-containing protein</fullName>
    </recommendedName>
</protein>